<dbReference type="SUPFAM" id="SSF55874">
    <property type="entry name" value="ATPase domain of HSP90 chaperone/DNA topoisomerase II/histidine kinase"/>
    <property type="match status" value="1"/>
</dbReference>
<evidence type="ECO:0000256" key="13">
    <source>
        <dbReference type="ARBA" id="ARBA00023012"/>
    </source>
</evidence>
<evidence type="ECO:0000256" key="9">
    <source>
        <dbReference type="ARBA" id="ARBA00022741"/>
    </source>
</evidence>
<sequence>MIKKLKKKFLNISLKKKFIILIAGIATISPIFLIGILSLIYYYIGIESLFNDQVSKAVSDTVNVARLYLKENNEKIKFELLQIEKIIERQIKVIDESTELNHILEEQVRSSSISEAIIFTKDGVIARSSLSFSLISQIQKITPEDYNKIYEEKVVLLENQDGDKIRAITKLDSIFRSDVYLLIGKFIDKEIVDYLKKTQDSKNKYYYLLADLKFTKRNLQIAFIIISSLMCLFSFIISVKLGNIIANPLNKLLNATSKIKLGDYSIRVPEKNSEDEVSQLAKAFNKMTQTIEAQHNQIKAAYKNIDERVKFIETVLKEISSGVIALDSSGYISLYNNSAKKLLNLEDNNLNQHISKIIPEINLLINNLLNAPQDILNENLIIKRKGKSIHLFIKIGAVIIENKIKNIVISFEDITQLVSAQREAAWSDVAKRIAHEIKNPITPIQLSAERLQSKFANLIEKKHLKNYNKYINTIIRNVNDIHSIVSEFIQFARIPKPKLASYNINEIINEVIFSQKNIYKEIKYSFDYNIQNNNVYCDKTQITQVLTNIVKNSAESIISSDNNKGTIKIKIEKVNDEHIKIIIEDNGGGINTDLIDKITEPYITTKNTGMGLGLSIVKKILEDHESKLHLSNTKDGLRIYFNLKTNKKNDV</sequence>
<dbReference type="EC" id="2.7.13.3" evidence="3"/>
<dbReference type="InterPro" id="IPR036890">
    <property type="entry name" value="HATPase_C_sf"/>
</dbReference>
<evidence type="ECO:0000256" key="10">
    <source>
        <dbReference type="ARBA" id="ARBA00022777"/>
    </source>
</evidence>
<dbReference type="GO" id="GO:0000155">
    <property type="term" value="F:phosphorelay sensor kinase activity"/>
    <property type="evidence" value="ECO:0007669"/>
    <property type="project" value="InterPro"/>
</dbReference>
<dbReference type="InterPro" id="IPR003660">
    <property type="entry name" value="HAMP_dom"/>
</dbReference>
<dbReference type="Pfam" id="PF00672">
    <property type="entry name" value="HAMP"/>
    <property type="match status" value="1"/>
</dbReference>
<keyword evidence="11" id="KW-0067">ATP-binding</keyword>
<evidence type="ECO:0000259" key="16">
    <source>
        <dbReference type="PROSITE" id="PS50109"/>
    </source>
</evidence>
<dbReference type="Pfam" id="PF13426">
    <property type="entry name" value="PAS_9"/>
    <property type="match status" value="1"/>
</dbReference>
<dbReference type="InterPro" id="IPR004358">
    <property type="entry name" value="Sig_transdc_His_kin-like_C"/>
</dbReference>
<dbReference type="InterPro" id="IPR003594">
    <property type="entry name" value="HATPase_dom"/>
</dbReference>
<dbReference type="AlphaFoldDB" id="A0A3R9ZPP4"/>
<dbReference type="PRINTS" id="PR00344">
    <property type="entry name" value="BCTRLSENSOR"/>
</dbReference>
<comment type="caution">
    <text evidence="19">The sequence shown here is derived from an EMBL/GenBank/DDBJ whole genome shotgun (WGS) entry which is preliminary data.</text>
</comment>
<dbReference type="SUPFAM" id="SSF47384">
    <property type="entry name" value="Homodimeric domain of signal transducing histidine kinase"/>
    <property type="match status" value="1"/>
</dbReference>
<evidence type="ECO:0000256" key="6">
    <source>
        <dbReference type="ARBA" id="ARBA00022553"/>
    </source>
</evidence>
<dbReference type="Gene3D" id="3.30.450.20">
    <property type="entry name" value="PAS domain"/>
    <property type="match status" value="1"/>
</dbReference>
<dbReference type="RefSeq" id="WP_126044608.1">
    <property type="nucleotide sequence ID" value="NZ_RXFM01000027.1"/>
</dbReference>
<dbReference type="SMART" id="SM00304">
    <property type="entry name" value="HAMP"/>
    <property type="match status" value="1"/>
</dbReference>
<dbReference type="Pfam" id="PF00512">
    <property type="entry name" value="HisKA"/>
    <property type="match status" value="1"/>
</dbReference>
<evidence type="ECO:0000256" key="12">
    <source>
        <dbReference type="ARBA" id="ARBA00022989"/>
    </source>
</evidence>
<comment type="catalytic activity">
    <reaction evidence="1">
        <text>ATP + protein L-histidine = ADP + protein N-phospho-L-histidine.</text>
        <dbReference type="EC" id="2.7.13.3"/>
    </reaction>
</comment>
<proteinExistence type="predicted"/>
<dbReference type="Gene3D" id="3.30.565.10">
    <property type="entry name" value="Histidine kinase-like ATPase, C-terminal domain"/>
    <property type="match status" value="1"/>
</dbReference>
<reference evidence="20" key="1">
    <citation type="submission" date="2018-11" db="EMBL/GenBank/DDBJ databases">
        <title>Phylogenetic, genomic, and biogeographic characterization of a novel and ubiquitous marine invertebrate-associated Rickettsiales parasite, Candidatus Marinoinvertebrata rohwerii, gen. nov., sp. nov.</title>
        <authorList>
            <person name="Klinges J.G."/>
            <person name="Rosales S.M."/>
            <person name="Mcminds R."/>
            <person name="Shaver E.C."/>
            <person name="Shantz A."/>
            <person name="Peters E.C."/>
            <person name="Burkepile D.E."/>
            <person name="Silliman B.R."/>
            <person name="Vega Thurber R.L."/>
        </authorList>
    </citation>
    <scope>NUCLEOTIDE SEQUENCE [LARGE SCALE GENOMIC DNA]</scope>
    <source>
        <strain evidence="20">a_cerv_44</strain>
    </source>
</reference>
<keyword evidence="6" id="KW-0597">Phosphoprotein</keyword>
<dbReference type="InterPro" id="IPR005467">
    <property type="entry name" value="His_kinase_dom"/>
</dbReference>
<keyword evidence="12 15" id="KW-1133">Transmembrane helix</keyword>
<name>A0A3R9ZPP4_9RICK</name>
<keyword evidence="8 15" id="KW-0812">Transmembrane</keyword>
<comment type="subcellular location">
    <subcellularLocation>
        <location evidence="2">Cell membrane</location>
        <topology evidence="2">Multi-pass membrane protein</topology>
    </subcellularLocation>
</comment>
<dbReference type="Pfam" id="PF02518">
    <property type="entry name" value="HATPase_c"/>
    <property type="match status" value="1"/>
</dbReference>
<dbReference type="CDD" id="cd06225">
    <property type="entry name" value="HAMP"/>
    <property type="match status" value="1"/>
</dbReference>
<dbReference type="GO" id="GO:0005886">
    <property type="term" value="C:plasma membrane"/>
    <property type="evidence" value="ECO:0007669"/>
    <property type="project" value="UniProtKB-SubCell"/>
</dbReference>
<evidence type="ECO:0000313" key="20">
    <source>
        <dbReference type="Proteomes" id="UP000279470"/>
    </source>
</evidence>
<protein>
    <recommendedName>
        <fullName evidence="4">Putative sensor histidine kinase NtrY-like</fullName>
        <ecNumber evidence="3">2.7.13.3</ecNumber>
    </recommendedName>
</protein>
<dbReference type="InterPro" id="IPR045671">
    <property type="entry name" value="NtrY-like_N"/>
</dbReference>
<keyword evidence="13" id="KW-0902">Two-component regulatory system</keyword>
<dbReference type="Gene3D" id="1.10.287.130">
    <property type="match status" value="1"/>
</dbReference>
<dbReference type="PIRSF" id="PIRSF037532">
    <property type="entry name" value="STHK_NtrY"/>
    <property type="match status" value="1"/>
</dbReference>
<dbReference type="CDD" id="cd00082">
    <property type="entry name" value="HisKA"/>
    <property type="match status" value="1"/>
</dbReference>
<dbReference type="Gene3D" id="6.10.340.10">
    <property type="match status" value="1"/>
</dbReference>
<feature type="domain" description="PAS" evidence="17">
    <location>
        <begin position="308"/>
        <end position="350"/>
    </location>
</feature>
<evidence type="ECO:0000256" key="15">
    <source>
        <dbReference type="SAM" id="Phobius"/>
    </source>
</evidence>
<dbReference type="OrthoDB" id="9776727at2"/>
<dbReference type="PANTHER" id="PTHR43065">
    <property type="entry name" value="SENSOR HISTIDINE KINASE"/>
    <property type="match status" value="1"/>
</dbReference>
<evidence type="ECO:0000256" key="11">
    <source>
        <dbReference type="ARBA" id="ARBA00022840"/>
    </source>
</evidence>
<evidence type="ECO:0000256" key="3">
    <source>
        <dbReference type="ARBA" id="ARBA00012438"/>
    </source>
</evidence>
<dbReference type="PROSITE" id="PS50112">
    <property type="entry name" value="PAS"/>
    <property type="match status" value="1"/>
</dbReference>
<feature type="domain" description="HAMP" evidence="18">
    <location>
        <begin position="243"/>
        <end position="296"/>
    </location>
</feature>
<dbReference type="SMART" id="SM00387">
    <property type="entry name" value="HATPase_c"/>
    <property type="match status" value="1"/>
</dbReference>
<dbReference type="SUPFAM" id="SSF55785">
    <property type="entry name" value="PYP-like sensor domain (PAS domain)"/>
    <property type="match status" value="1"/>
</dbReference>
<feature type="transmembrane region" description="Helical" evidence="15">
    <location>
        <begin position="20"/>
        <end position="44"/>
    </location>
</feature>
<keyword evidence="20" id="KW-1185">Reference proteome</keyword>
<keyword evidence="5" id="KW-1003">Cell membrane</keyword>
<evidence type="ECO:0000256" key="1">
    <source>
        <dbReference type="ARBA" id="ARBA00000085"/>
    </source>
</evidence>
<evidence type="ECO:0000256" key="14">
    <source>
        <dbReference type="ARBA" id="ARBA00023136"/>
    </source>
</evidence>
<dbReference type="InterPro" id="IPR017232">
    <property type="entry name" value="NtrY"/>
</dbReference>
<keyword evidence="14 15" id="KW-0472">Membrane</keyword>
<dbReference type="PANTHER" id="PTHR43065:SF10">
    <property type="entry name" value="PEROXIDE STRESS-ACTIVATED HISTIDINE KINASE MAK3"/>
    <property type="match status" value="1"/>
</dbReference>
<dbReference type="GO" id="GO:0005524">
    <property type="term" value="F:ATP binding"/>
    <property type="evidence" value="ECO:0007669"/>
    <property type="project" value="UniProtKB-KW"/>
</dbReference>
<dbReference type="InterPro" id="IPR003661">
    <property type="entry name" value="HisK_dim/P_dom"/>
</dbReference>
<feature type="domain" description="Histidine kinase" evidence="16">
    <location>
        <begin position="432"/>
        <end position="647"/>
    </location>
</feature>
<dbReference type="InterPro" id="IPR036097">
    <property type="entry name" value="HisK_dim/P_sf"/>
</dbReference>
<keyword evidence="10" id="KW-0418">Kinase</keyword>
<dbReference type="InterPro" id="IPR035965">
    <property type="entry name" value="PAS-like_dom_sf"/>
</dbReference>
<accession>A0A3R9ZPP4</accession>
<evidence type="ECO:0000256" key="5">
    <source>
        <dbReference type="ARBA" id="ARBA00022475"/>
    </source>
</evidence>
<evidence type="ECO:0000256" key="4">
    <source>
        <dbReference type="ARBA" id="ARBA00019748"/>
    </source>
</evidence>
<dbReference type="Pfam" id="PF19312">
    <property type="entry name" value="NtrY_N"/>
    <property type="match status" value="1"/>
</dbReference>
<keyword evidence="7" id="KW-0808">Transferase</keyword>
<evidence type="ECO:0000259" key="17">
    <source>
        <dbReference type="PROSITE" id="PS50112"/>
    </source>
</evidence>
<evidence type="ECO:0000256" key="7">
    <source>
        <dbReference type="ARBA" id="ARBA00022679"/>
    </source>
</evidence>
<evidence type="ECO:0000256" key="8">
    <source>
        <dbReference type="ARBA" id="ARBA00022692"/>
    </source>
</evidence>
<dbReference type="SMART" id="SM00388">
    <property type="entry name" value="HisKA"/>
    <property type="match status" value="1"/>
</dbReference>
<dbReference type="SUPFAM" id="SSF158472">
    <property type="entry name" value="HAMP domain-like"/>
    <property type="match status" value="1"/>
</dbReference>
<evidence type="ECO:0000259" key="18">
    <source>
        <dbReference type="PROSITE" id="PS50885"/>
    </source>
</evidence>
<gene>
    <name evidence="19" type="ORF">EIC27_02670</name>
</gene>
<dbReference type="PROSITE" id="PS50109">
    <property type="entry name" value="HIS_KIN"/>
    <property type="match status" value="1"/>
</dbReference>
<dbReference type="EMBL" id="RXFM01000027">
    <property type="protein sequence ID" value="RST68514.1"/>
    <property type="molecule type" value="Genomic_DNA"/>
</dbReference>
<dbReference type="InterPro" id="IPR000014">
    <property type="entry name" value="PAS"/>
</dbReference>
<dbReference type="Proteomes" id="UP000279470">
    <property type="component" value="Unassembled WGS sequence"/>
</dbReference>
<organism evidence="19 20">
    <name type="scientific">Candidatus Aquarickettsia rohweri</name>
    <dbReference type="NCBI Taxonomy" id="2602574"/>
    <lineage>
        <taxon>Bacteria</taxon>
        <taxon>Pseudomonadati</taxon>
        <taxon>Pseudomonadota</taxon>
        <taxon>Alphaproteobacteria</taxon>
        <taxon>Rickettsiales</taxon>
        <taxon>Candidatus Midichloriaceae</taxon>
        <taxon>Candidatus Aquarickettsia</taxon>
    </lineage>
</organism>
<keyword evidence="9" id="KW-0547">Nucleotide-binding</keyword>
<dbReference type="PROSITE" id="PS50885">
    <property type="entry name" value="HAMP"/>
    <property type="match status" value="1"/>
</dbReference>
<evidence type="ECO:0000313" key="19">
    <source>
        <dbReference type="EMBL" id="RST68514.1"/>
    </source>
</evidence>
<evidence type="ECO:0000256" key="2">
    <source>
        <dbReference type="ARBA" id="ARBA00004651"/>
    </source>
</evidence>